<keyword evidence="3" id="KW-1185">Reference proteome</keyword>
<dbReference type="STRING" id="1219043.SCH01S_48_00770"/>
<feature type="domain" description="NADPH-dependent FMN reductase-like" evidence="1">
    <location>
        <begin position="13"/>
        <end position="155"/>
    </location>
</feature>
<evidence type="ECO:0000313" key="2">
    <source>
        <dbReference type="EMBL" id="GAO40418.1"/>
    </source>
</evidence>
<accession>A0A0E9MSH3</accession>
<dbReference type="Pfam" id="PF03358">
    <property type="entry name" value="FMN_red"/>
    <property type="match status" value="1"/>
</dbReference>
<dbReference type="SUPFAM" id="SSF52218">
    <property type="entry name" value="Flavoproteins"/>
    <property type="match status" value="1"/>
</dbReference>
<gene>
    <name evidence="2" type="ORF">SCH01S_48_00770</name>
</gene>
<organism evidence="2 3">
    <name type="scientific">Sphingomonas changbaiensis NBRC 104936</name>
    <dbReference type="NCBI Taxonomy" id="1219043"/>
    <lineage>
        <taxon>Bacteria</taxon>
        <taxon>Pseudomonadati</taxon>
        <taxon>Pseudomonadota</taxon>
        <taxon>Alphaproteobacteria</taxon>
        <taxon>Sphingomonadales</taxon>
        <taxon>Sphingomonadaceae</taxon>
        <taxon>Sphingomonas</taxon>
    </lineage>
</organism>
<dbReference type="GO" id="GO:0016491">
    <property type="term" value="F:oxidoreductase activity"/>
    <property type="evidence" value="ECO:0007669"/>
    <property type="project" value="InterPro"/>
</dbReference>
<sequence>MRLPGMALSAIALNCTLKTGAQSSTDRMIGLIAGELAKHDVHLTETIRVVDHDVKPGVKSDEGASDAWPAIRAKIIAADILIFGTPVWLGQMSSVAKRVLERMDAFLSETDAQGRTPAYGRTVLVGIVGNEDGAHSITASLLQALNDVGFTVPAASATYWVGEAMGKVDFKDLPKVPDKITATAKAAASNAAHLARLLSRERYPGSG</sequence>
<dbReference type="Proteomes" id="UP000033202">
    <property type="component" value="Unassembled WGS sequence"/>
</dbReference>
<reference evidence="2 3" key="1">
    <citation type="submission" date="2015-04" db="EMBL/GenBank/DDBJ databases">
        <title>Whole genome shotgun sequence of Sphingomonas changbaiensis NBRC 104936.</title>
        <authorList>
            <person name="Katano-Makiyama Y."/>
            <person name="Hosoyama A."/>
            <person name="Hashimoto M."/>
            <person name="Noguchi M."/>
            <person name="Tsuchikane K."/>
            <person name="Ohji S."/>
            <person name="Yamazoe A."/>
            <person name="Ichikawa N."/>
            <person name="Kimura A."/>
            <person name="Fujita N."/>
        </authorList>
    </citation>
    <scope>NUCLEOTIDE SEQUENCE [LARGE SCALE GENOMIC DNA]</scope>
    <source>
        <strain evidence="2 3">NBRC 104936</strain>
    </source>
</reference>
<protein>
    <submittedName>
        <fullName evidence="2">Putative oxidoreductase</fullName>
    </submittedName>
</protein>
<name>A0A0E9MSH3_9SPHN</name>
<proteinExistence type="predicted"/>
<evidence type="ECO:0000313" key="3">
    <source>
        <dbReference type="Proteomes" id="UP000033202"/>
    </source>
</evidence>
<evidence type="ECO:0000259" key="1">
    <source>
        <dbReference type="Pfam" id="PF03358"/>
    </source>
</evidence>
<dbReference type="InterPro" id="IPR005025">
    <property type="entry name" value="FMN_Rdtase-like_dom"/>
</dbReference>
<comment type="caution">
    <text evidence="2">The sequence shown here is derived from an EMBL/GenBank/DDBJ whole genome shotgun (WGS) entry which is preliminary data.</text>
</comment>
<dbReference type="EMBL" id="BBWU01000048">
    <property type="protein sequence ID" value="GAO40418.1"/>
    <property type="molecule type" value="Genomic_DNA"/>
</dbReference>
<dbReference type="InterPro" id="IPR029039">
    <property type="entry name" value="Flavoprotein-like_sf"/>
</dbReference>
<dbReference type="Gene3D" id="3.40.50.360">
    <property type="match status" value="1"/>
</dbReference>
<dbReference type="AlphaFoldDB" id="A0A0E9MSH3"/>